<dbReference type="InterPro" id="IPR051550">
    <property type="entry name" value="SCF-Subunits/Alg-Epimerases"/>
</dbReference>
<dbReference type="PANTHER" id="PTHR22990:SF15">
    <property type="entry name" value="F-BOX ONLY PROTEIN 10"/>
    <property type="match status" value="1"/>
</dbReference>
<comment type="pathway">
    <text evidence="1">Protein modification; protein ubiquitination.</text>
</comment>
<dbReference type="InterPro" id="IPR012334">
    <property type="entry name" value="Pectin_lyas_fold"/>
</dbReference>
<evidence type="ECO:0000256" key="3">
    <source>
        <dbReference type="ARBA" id="ARBA00022786"/>
    </source>
</evidence>
<dbReference type="Gene3D" id="2.160.20.10">
    <property type="entry name" value="Single-stranded right-handed beta-helix, Pectin lyase-like"/>
    <property type="match status" value="1"/>
</dbReference>
<evidence type="ECO:0008006" key="7">
    <source>
        <dbReference type="Google" id="ProtNLM"/>
    </source>
</evidence>
<dbReference type="EMBL" id="UOGD01000130">
    <property type="protein sequence ID" value="VAX19168.1"/>
    <property type="molecule type" value="Genomic_DNA"/>
</dbReference>
<reference evidence="6" key="1">
    <citation type="submission" date="2018-06" db="EMBL/GenBank/DDBJ databases">
        <authorList>
            <person name="Zhirakovskaya E."/>
        </authorList>
    </citation>
    <scope>NUCLEOTIDE SEQUENCE</scope>
</reference>
<proteinExistence type="predicted"/>
<dbReference type="PANTHER" id="PTHR22990">
    <property type="entry name" value="F-BOX ONLY PROTEIN"/>
    <property type="match status" value="1"/>
</dbReference>
<dbReference type="NCBIfam" id="TIGR04183">
    <property type="entry name" value="Por_Secre_tail"/>
    <property type="match status" value="1"/>
</dbReference>
<accession>A0A3B1C5N6</accession>
<feature type="domain" description="Secretion system C-terminal sorting" evidence="5">
    <location>
        <begin position="364"/>
        <end position="426"/>
    </location>
</feature>
<evidence type="ECO:0000259" key="4">
    <source>
        <dbReference type="Pfam" id="PF08480"/>
    </source>
</evidence>
<dbReference type="InterPro" id="IPR013687">
    <property type="entry name" value="Disaggr-rel"/>
</dbReference>
<organism evidence="6">
    <name type="scientific">hydrothermal vent metagenome</name>
    <dbReference type="NCBI Taxonomy" id="652676"/>
    <lineage>
        <taxon>unclassified sequences</taxon>
        <taxon>metagenomes</taxon>
        <taxon>ecological metagenomes</taxon>
    </lineage>
</organism>
<evidence type="ECO:0000313" key="6">
    <source>
        <dbReference type="EMBL" id="VAX19168.1"/>
    </source>
</evidence>
<dbReference type="AlphaFoldDB" id="A0A3B1C5N6"/>
<dbReference type="SMART" id="SM00710">
    <property type="entry name" value="PbH1"/>
    <property type="match status" value="6"/>
</dbReference>
<keyword evidence="3" id="KW-0833">Ubl conjugation pathway</keyword>
<name>A0A3B1C5N6_9ZZZZ</name>
<feature type="domain" description="Disaggregatase-related" evidence="4">
    <location>
        <begin position="102"/>
        <end position="271"/>
    </location>
</feature>
<dbReference type="Pfam" id="PF08480">
    <property type="entry name" value="Disaggr_assoc"/>
    <property type="match status" value="1"/>
</dbReference>
<dbReference type="InterPro" id="IPR026444">
    <property type="entry name" value="Secre_tail"/>
</dbReference>
<dbReference type="SUPFAM" id="SSF51126">
    <property type="entry name" value="Pectin lyase-like"/>
    <property type="match status" value="1"/>
</dbReference>
<protein>
    <recommendedName>
        <fullName evidence="7">Secretion system C-terminal sorting domain-containing protein</fullName>
    </recommendedName>
</protein>
<evidence type="ECO:0000256" key="2">
    <source>
        <dbReference type="ARBA" id="ARBA00022737"/>
    </source>
</evidence>
<dbReference type="NCBIfam" id="TIGR03804">
    <property type="entry name" value="para_beta_helix"/>
    <property type="match status" value="1"/>
</dbReference>
<evidence type="ECO:0000259" key="5">
    <source>
        <dbReference type="Pfam" id="PF18962"/>
    </source>
</evidence>
<sequence length="434" mass="48532">MYLHHNLADAVQTGYDLYGFDINLKFYNNRVHRSGHDGIYVANSENIEIYDNIFSDNRTDAHIRTQDCNHIKIYNNIGGNDPNRRFSGGIGISMQAKGNTPLNDVEIYNNYFYGHGAYHGIWLWQTKGGGALNTHRDVYIHHNIISWYKNSAICIEGFHNTIIENNVIESDGGIGGGQGAGIVFSGGDPSIYITGFKTIVKNNIIIDNPTYGIDNQQPVIHKFISDYNCINGNLSGNYNNVSSTTDIYDQPELASNLSEIYYNILKPNWNNAVASGDFTGDLGAVEVRLQYHPKSENGRWNGYQWINDNVTSPCIDAGDPTSDYSNEPPPNSSRINIGAYGNTSEASKSRVSSVTKETKNIMGIYPNPSKGKIYLSEQYLNADYKIFSINGSIVLDGKITNDFIDFSNLRTGVYFIKIIDSKTRNFKITKIIKR</sequence>
<dbReference type="InterPro" id="IPR011050">
    <property type="entry name" value="Pectin_lyase_fold/virulence"/>
</dbReference>
<dbReference type="InterPro" id="IPR022441">
    <property type="entry name" value="Para_beta_helix_rpt-2"/>
</dbReference>
<dbReference type="InterPro" id="IPR006626">
    <property type="entry name" value="PbH1"/>
</dbReference>
<dbReference type="Pfam" id="PF18962">
    <property type="entry name" value="Por_Secre_tail"/>
    <property type="match status" value="1"/>
</dbReference>
<keyword evidence="2" id="KW-0677">Repeat</keyword>
<gene>
    <name evidence="6" type="ORF">MNBD_IGNAVI01-794</name>
</gene>
<evidence type="ECO:0000256" key="1">
    <source>
        <dbReference type="ARBA" id="ARBA00004906"/>
    </source>
</evidence>